<gene>
    <name evidence="1" type="ORF">AB4Y32_29735</name>
</gene>
<evidence type="ECO:0000313" key="1">
    <source>
        <dbReference type="EMBL" id="MEX3935924.1"/>
    </source>
</evidence>
<proteinExistence type="predicted"/>
<name>A0ACC6U8Q4_9BURK</name>
<sequence>MQSVSLNDYLSNKSNWPKRLFGWEKFGIDRDIAQIESEYNIDRYAPLLADASLLTIEACKTREFENMGMSPDAPHFISYGEELFKCPTRVARKLWIDLIQSSAQRFATGQICELGCGYGYNLAQLGDKSYGGDYSENAVRLGQRFGADICRFDYYQPETYEFIRPGSTILTVHSIEQIPSARAFIDAISKQRDKITEVIHLEPSWLDERTTLLGMARNRFNELIQHNRDLVELLRSHPDIEIVSFEPDVFGIHPLNPSIRTVWRFRK</sequence>
<evidence type="ECO:0000313" key="2">
    <source>
        <dbReference type="Proteomes" id="UP001558850"/>
    </source>
</evidence>
<dbReference type="Proteomes" id="UP001558850">
    <property type="component" value="Unassembled WGS sequence"/>
</dbReference>
<comment type="caution">
    <text evidence="1">The sequence shown here is derived from an EMBL/GenBank/DDBJ whole genome shotgun (WGS) entry which is preliminary data.</text>
</comment>
<reference evidence="1" key="1">
    <citation type="submission" date="2024-07" db="EMBL/GenBank/DDBJ databases">
        <title>A survey of Mimosa microsymbionts across Brazilian biomes reveals a high diversity of Paraburkholderia nodulating endemic species, but also that Cupriavidus is common as a symbiont of widespread species.</title>
        <authorList>
            <person name="Rouws L."/>
            <person name="Barauna A."/>
            <person name="Beukes C."/>
            <person name="Rouws J.R.C."/>
            <person name="De Faria S.M."/>
            <person name="Gross E."/>
            <person name="Bueno Dos Reis Junior F."/>
            <person name="Simon M.F."/>
            <person name="Maluk M."/>
            <person name="Odee D.W."/>
            <person name="Kenicer G."/>
            <person name="Young J.P.W."/>
            <person name="Reis V.M."/>
            <person name="Zilli J."/>
            <person name="James E.K."/>
        </authorList>
    </citation>
    <scope>NUCLEOTIDE SEQUENCE</scope>
    <source>
        <strain evidence="1">EG181B</strain>
    </source>
</reference>
<dbReference type="EMBL" id="JBFRCH010000025">
    <property type="protein sequence ID" value="MEX3935924.1"/>
    <property type="molecule type" value="Genomic_DNA"/>
</dbReference>
<protein>
    <submittedName>
        <fullName evidence="1">Uncharacterized protein</fullName>
    </submittedName>
</protein>
<organism evidence="1 2">
    <name type="scientific">Paraburkholderia phymatum</name>
    <dbReference type="NCBI Taxonomy" id="148447"/>
    <lineage>
        <taxon>Bacteria</taxon>
        <taxon>Pseudomonadati</taxon>
        <taxon>Pseudomonadota</taxon>
        <taxon>Betaproteobacteria</taxon>
        <taxon>Burkholderiales</taxon>
        <taxon>Burkholderiaceae</taxon>
        <taxon>Paraburkholderia</taxon>
    </lineage>
</organism>
<accession>A0ACC6U8Q4</accession>
<keyword evidence="2" id="KW-1185">Reference proteome</keyword>